<feature type="domain" description="RRM" evidence="7">
    <location>
        <begin position="689"/>
        <end position="779"/>
    </location>
</feature>
<proteinExistence type="predicted"/>
<dbReference type="PANTHER" id="PTHR48039:SF5">
    <property type="entry name" value="RNA-BINDING PROTEIN 28"/>
    <property type="match status" value="1"/>
</dbReference>
<dbReference type="Pfam" id="PF00076">
    <property type="entry name" value="RRM_1"/>
    <property type="match status" value="3"/>
</dbReference>
<feature type="compositionally biased region" description="Basic residues" evidence="6">
    <location>
        <begin position="832"/>
        <end position="842"/>
    </location>
</feature>
<dbReference type="InterPro" id="IPR000504">
    <property type="entry name" value="RRM_dom"/>
</dbReference>
<dbReference type="InterPro" id="IPR051945">
    <property type="entry name" value="RRM_MRD1_RNA_proc_ribogen"/>
</dbReference>
<name>A0A8D7FM98_MUSAM</name>
<dbReference type="GO" id="GO:0005634">
    <property type="term" value="C:nucleus"/>
    <property type="evidence" value="ECO:0007669"/>
    <property type="project" value="UniProtKB-SubCell"/>
</dbReference>
<dbReference type="CDD" id="cd12416">
    <property type="entry name" value="RRM4_RBM28_like"/>
    <property type="match status" value="1"/>
</dbReference>
<evidence type="ECO:0000256" key="5">
    <source>
        <dbReference type="PROSITE-ProRule" id="PRU00176"/>
    </source>
</evidence>
<protein>
    <submittedName>
        <fullName evidence="8">(wild Malaysian banana) hypothetical protein</fullName>
    </submittedName>
</protein>
<keyword evidence="3 5" id="KW-0694">RNA-binding</keyword>
<dbReference type="InterPro" id="IPR012677">
    <property type="entry name" value="Nucleotide-bd_a/b_plait_sf"/>
</dbReference>
<accession>A0A8D7FM98</accession>
<dbReference type="InterPro" id="IPR035979">
    <property type="entry name" value="RBD_domain_sf"/>
</dbReference>
<dbReference type="PANTHER" id="PTHR48039">
    <property type="entry name" value="RNA-BINDING MOTIF PROTEIN 14B"/>
    <property type="match status" value="1"/>
</dbReference>
<feature type="region of interest" description="Disordered" evidence="6">
    <location>
        <begin position="795"/>
        <end position="972"/>
    </location>
</feature>
<keyword evidence="2" id="KW-0677">Repeat</keyword>
<evidence type="ECO:0000256" key="3">
    <source>
        <dbReference type="ARBA" id="ARBA00022884"/>
    </source>
</evidence>
<feature type="compositionally biased region" description="Polar residues" evidence="6">
    <location>
        <begin position="486"/>
        <end position="495"/>
    </location>
</feature>
<dbReference type="PROSITE" id="PS50102">
    <property type="entry name" value="RRM"/>
    <property type="match status" value="4"/>
</dbReference>
<feature type="domain" description="RRM" evidence="7">
    <location>
        <begin position="303"/>
        <end position="381"/>
    </location>
</feature>
<dbReference type="EMBL" id="HG996466">
    <property type="protein sequence ID" value="CAG1859093.1"/>
    <property type="molecule type" value="Genomic_DNA"/>
</dbReference>
<evidence type="ECO:0000256" key="1">
    <source>
        <dbReference type="ARBA" id="ARBA00004123"/>
    </source>
</evidence>
<feature type="compositionally biased region" description="Basic and acidic residues" evidence="6">
    <location>
        <begin position="498"/>
        <end position="511"/>
    </location>
</feature>
<dbReference type="Gene3D" id="3.30.70.330">
    <property type="match status" value="4"/>
</dbReference>
<feature type="compositionally biased region" description="Basic and acidic residues" evidence="6">
    <location>
        <begin position="795"/>
        <end position="812"/>
    </location>
</feature>
<evidence type="ECO:0000256" key="2">
    <source>
        <dbReference type="ARBA" id="ARBA00022737"/>
    </source>
</evidence>
<keyword evidence="4" id="KW-0539">Nucleus</keyword>
<feature type="compositionally biased region" description="Basic and acidic residues" evidence="6">
    <location>
        <begin position="987"/>
        <end position="996"/>
    </location>
</feature>
<dbReference type="CDD" id="cd12414">
    <property type="entry name" value="RRM2_RBM28_like"/>
    <property type="match status" value="1"/>
</dbReference>
<sequence length="1012" mass="112660">MGKRKRDENSGQKNAGGVHCPSTIFVSNLPYSFKSSELEALFSEVGPVRRCFMVTSKGSEVSRGFGFVQFATVEDAERSIQLKNRLAVDGRKISVKLAKHRLPLEERQQKAKNVLMISYSAVHSDDIDTKHNEILHSTSVTEHKGCLRAQDTGSYTTSIRSLFFYYYDMVLEPLVLSKIDNCCRTTKKHSSKDPTVEFPGSEKQRVARTVIFGNLVNSEMAADVFQQAGEVGTICSISYPLPKEELKLHGLARDGCKSEAAAVLYTTVKSARFSVTKLHQQEIKGACVWARQLGGEGSKARKWRVIVRNLPFKATVSEIREIFSSAGFVWDVLIPHKSDEGVSKGFAFVSFTCKQDAENAIKNINGRVIAKRTVAVDWAVSKRVYSVATAAASGEGFQDDSDNESKSESDSEVDRDNVSTVDMGTDEVNLDGPVIEKLTETNENEVIPIEVDFRSEAEVARKILDNLIRSSTSVSDATHGSDSRTAESITESWTSHHAGHEEPPLPIKKDGIVGNKVGKGSEAEVQELGKRDKDLDRTIFISNLPFEIDSEEVKERFSSFGKVQSFFPVLHKLTKRPRGTAFLIFDSPAAADSAISAANAALGLGIIMKGRPLKVLKALDKESVHKKELQNLKNEAHDRRNLYLAKEGEILAGTPAAEGVSESDMRKREMLIKKKEEMLQSPKFHVSRTRLIIYNLPKTMTTEEVKKLCVNAVVSRASKQKPVIQKVKLLKDVKKGKVVIKKHSRGVGFVDFNEHQHALVALRVLNNNPETFGPDHRPIVEFAFDNIQKLRQQKAKLDSIKENNAKSEDGKRNLQQRFPTQTTETDIDKAGKKLKNAKHQRMQRISSQVSEPSEGMTVELGSPEEDTNPEVKAGKSKQIKQQKKASKGGKADSPSNSKHMKSESQSNLMQVGTHAKEKQLNKKNQMEKPIDKTTVTIPRKRKRNTKPDGGSEQHKPARKAKSRTDSSGEEIVDKLDILIEQYRSKFSHHDSSKTKDATSSGHKVRRWFESAS</sequence>
<organism evidence="8">
    <name type="scientific">Musa acuminata subsp. malaccensis</name>
    <name type="common">Wild banana</name>
    <name type="synonym">Musa malaccensis</name>
    <dbReference type="NCBI Taxonomy" id="214687"/>
    <lineage>
        <taxon>Eukaryota</taxon>
        <taxon>Viridiplantae</taxon>
        <taxon>Streptophyta</taxon>
        <taxon>Embryophyta</taxon>
        <taxon>Tracheophyta</taxon>
        <taxon>Spermatophyta</taxon>
        <taxon>Magnoliopsida</taxon>
        <taxon>Liliopsida</taxon>
        <taxon>Zingiberales</taxon>
        <taxon>Musaceae</taxon>
        <taxon>Musa</taxon>
    </lineage>
</organism>
<dbReference type="FunFam" id="3.30.70.330:FF:000182">
    <property type="entry name" value="RNA-binding motif protein 28"/>
    <property type="match status" value="1"/>
</dbReference>
<dbReference type="SUPFAM" id="SSF54928">
    <property type="entry name" value="RNA-binding domain, RBD"/>
    <property type="match status" value="4"/>
</dbReference>
<reference evidence="8" key="1">
    <citation type="submission" date="2021-03" db="EMBL/GenBank/DDBJ databases">
        <authorList>
            <consortium name="Genoscope - CEA"/>
            <person name="William W."/>
        </authorList>
    </citation>
    <scope>NUCLEOTIDE SEQUENCE</scope>
    <source>
        <strain evidence="8">Doubled-haploid Pahang</strain>
    </source>
</reference>
<evidence type="ECO:0000256" key="6">
    <source>
        <dbReference type="SAM" id="MobiDB-lite"/>
    </source>
</evidence>
<evidence type="ECO:0000259" key="7">
    <source>
        <dbReference type="PROSITE" id="PS50102"/>
    </source>
</evidence>
<feature type="domain" description="RRM" evidence="7">
    <location>
        <begin position="22"/>
        <end position="100"/>
    </location>
</feature>
<dbReference type="CDD" id="cd12413">
    <property type="entry name" value="RRM1_RBM28_like"/>
    <property type="match status" value="1"/>
</dbReference>
<dbReference type="SMART" id="SM00360">
    <property type="entry name" value="RRM"/>
    <property type="match status" value="4"/>
</dbReference>
<dbReference type="GO" id="GO:0003723">
    <property type="term" value="F:RNA binding"/>
    <property type="evidence" value="ECO:0007669"/>
    <property type="project" value="UniProtKB-UniRule"/>
</dbReference>
<dbReference type="AlphaFoldDB" id="A0A8D7FM98"/>
<feature type="compositionally biased region" description="Basic and acidic residues" evidence="6">
    <location>
        <begin position="945"/>
        <end position="955"/>
    </location>
</feature>
<feature type="compositionally biased region" description="Basic and acidic residues" evidence="6">
    <location>
        <begin position="962"/>
        <end position="972"/>
    </location>
</feature>
<comment type="subcellular location">
    <subcellularLocation>
        <location evidence="1">Nucleus</location>
    </subcellularLocation>
</comment>
<evidence type="ECO:0000313" key="8">
    <source>
        <dbReference type="EMBL" id="CAG1859093.1"/>
    </source>
</evidence>
<feature type="compositionally biased region" description="Basic and acidic residues" evidence="6">
    <location>
        <begin position="914"/>
        <end position="931"/>
    </location>
</feature>
<feature type="region of interest" description="Disordered" evidence="6">
    <location>
        <begin position="395"/>
        <end position="427"/>
    </location>
</feature>
<feature type="domain" description="RRM" evidence="7">
    <location>
        <begin position="537"/>
        <end position="620"/>
    </location>
</feature>
<feature type="region of interest" description="Disordered" evidence="6">
    <location>
        <begin position="472"/>
        <end position="513"/>
    </location>
</feature>
<gene>
    <name evidence="8" type="ORF">GSMUA_293880.1</name>
</gene>
<feature type="region of interest" description="Disordered" evidence="6">
    <location>
        <begin position="984"/>
        <end position="1012"/>
    </location>
</feature>
<evidence type="ECO:0000256" key="4">
    <source>
        <dbReference type="ARBA" id="ARBA00023242"/>
    </source>
</evidence>
<feature type="compositionally biased region" description="Basic residues" evidence="6">
    <location>
        <begin position="874"/>
        <end position="887"/>
    </location>
</feature>
<feature type="compositionally biased region" description="Basic and acidic residues" evidence="6">
    <location>
        <begin position="403"/>
        <end position="417"/>
    </location>
</feature>
<feature type="compositionally biased region" description="Polar residues" evidence="6">
    <location>
        <begin position="813"/>
        <end position="824"/>
    </location>
</feature>